<dbReference type="InterPro" id="IPR036196">
    <property type="entry name" value="Ptyr_pPase_sf"/>
</dbReference>
<dbReference type="Pfam" id="PF01451">
    <property type="entry name" value="LMWPc"/>
    <property type="match status" value="1"/>
</dbReference>
<organism evidence="2">
    <name type="scientific">Arcella intermedia</name>
    <dbReference type="NCBI Taxonomy" id="1963864"/>
    <lineage>
        <taxon>Eukaryota</taxon>
        <taxon>Amoebozoa</taxon>
        <taxon>Tubulinea</taxon>
        <taxon>Elardia</taxon>
        <taxon>Arcellinida</taxon>
        <taxon>Sphaerothecina</taxon>
        <taxon>Arcellidae</taxon>
        <taxon>Arcella</taxon>
    </lineage>
</organism>
<dbReference type="PANTHER" id="PTHR47439:SF1">
    <property type="entry name" value="ACID PHOSPHATASE"/>
    <property type="match status" value="1"/>
</dbReference>
<dbReference type="InterPro" id="IPR023485">
    <property type="entry name" value="Ptyr_pPase"/>
</dbReference>
<dbReference type="AlphaFoldDB" id="A0A6B2LL42"/>
<dbReference type="CDD" id="cd16343">
    <property type="entry name" value="LMWPTP"/>
    <property type="match status" value="1"/>
</dbReference>
<sequence>MFVCLGNICRSPAAEGTFTSIVRKHNLLDEYHIDSCGTGGGSSNWYKPNGYSYHEGDAPDSRMISVAEKRHIDLSALQSRPLKKEDLSYFEYIVPMDHNNYEAILGAARYWGAKDEDVKKKLFMMTSFCKSERFSDYKVVPDPYYGGKDGFELVLDLLADSCDGLFNFIQNNKIKT</sequence>
<dbReference type="InterPro" id="IPR052995">
    <property type="entry name" value="LMW-PTP"/>
</dbReference>
<protein>
    <recommendedName>
        <fullName evidence="1">Phosphotyrosine protein phosphatase I domain-containing protein</fullName>
    </recommendedName>
</protein>
<reference evidence="2" key="1">
    <citation type="journal article" date="2020" name="J. Eukaryot. Microbiol.">
        <title>De novo Sequencing, Assembly and Annotation of the Transcriptome for the Free-Living Testate Amoeba Arcella intermedia.</title>
        <authorList>
            <person name="Ribeiro G.M."/>
            <person name="Porfirio-Sousa A.L."/>
            <person name="Maurer-Alcala X.X."/>
            <person name="Katz L.A."/>
            <person name="Lahr D.J.G."/>
        </authorList>
    </citation>
    <scope>NUCLEOTIDE SEQUENCE</scope>
</reference>
<evidence type="ECO:0000313" key="2">
    <source>
        <dbReference type="EMBL" id="NDV37776.1"/>
    </source>
</evidence>
<accession>A0A6B2LL42</accession>
<dbReference type="SMART" id="SM00226">
    <property type="entry name" value="LMWPc"/>
    <property type="match status" value="1"/>
</dbReference>
<proteinExistence type="predicted"/>
<dbReference type="PANTHER" id="PTHR47439">
    <property type="entry name" value="LOW MOLECULAR WEIGHT PHOSPHOTYROSINE PROTEIN PHOSPHATASE-RELATED"/>
    <property type="match status" value="1"/>
</dbReference>
<dbReference type="SUPFAM" id="SSF52788">
    <property type="entry name" value="Phosphotyrosine protein phosphatases I"/>
    <property type="match status" value="1"/>
</dbReference>
<name>A0A6B2LL42_9EUKA</name>
<evidence type="ECO:0000259" key="1">
    <source>
        <dbReference type="SMART" id="SM00226"/>
    </source>
</evidence>
<feature type="domain" description="Phosphotyrosine protein phosphatase I" evidence="1">
    <location>
        <begin position="1"/>
        <end position="168"/>
    </location>
</feature>
<dbReference type="Gene3D" id="3.40.50.2300">
    <property type="match status" value="1"/>
</dbReference>
<dbReference type="EMBL" id="GIBP01008807">
    <property type="protein sequence ID" value="NDV37776.1"/>
    <property type="molecule type" value="Transcribed_RNA"/>
</dbReference>